<organism evidence="3 4">
    <name type="scientific">Lactococcus cremoris subsp. cremoris GE214</name>
    <dbReference type="NCBI Taxonomy" id="1415168"/>
    <lineage>
        <taxon>Bacteria</taxon>
        <taxon>Bacillati</taxon>
        <taxon>Bacillota</taxon>
        <taxon>Bacilli</taxon>
        <taxon>Lactobacillales</taxon>
        <taxon>Streptococcaceae</taxon>
        <taxon>Lactococcus</taxon>
        <taxon>Lactococcus cremoris subsp. cremoris</taxon>
    </lineage>
</organism>
<dbReference type="AlphaFoldDB" id="A0A084AA98"/>
<feature type="domain" description="Primosomal DnaI N-terminal" evidence="2">
    <location>
        <begin position="1"/>
        <end position="87"/>
    </location>
</feature>
<accession>A0A084AA98</accession>
<dbReference type="RefSeq" id="WP_015968418.1">
    <property type="nucleotide sequence ID" value="NZ_AZSI01000049.1"/>
</dbReference>
<dbReference type="Gene3D" id="3.40.50.300">
    <property type="entry name" value="P-loop containing nucleotide triphosphate hydrolases"/>
    <property type="match status" value="1"/>
</dbReference>
<dbReference type="Proteomes" id="UP000028401">
    <property type="component" value="Unassembled WGS sequence"/>
</dbReference>
<dbReference type="GO" id="GO:0005524">
    <property type="term" value="F:ATP binding"/>
    <property type="evidence" value="ECO:0007669"/>
    <property type="project" value="InterPro"/>
</dbReference>
<dbReference type="PATRIC" id="fig|1415168.3.peg.1698"/>
<dbReference type="PANTHER" id="PTHR30050">
    <property type="entry name" value="CHROMOSOMAL REPLICATION INITIATOR PROTEIN DNAA"/>
    <property type="match status" value="1"/>
</dbReference>
<evidence type="ECO:0000313" key="3">
    <source>
        <dbReference type="EMBL" id="KEY62227.1"/>
    </source>
</evidence>
<dbReference type="PANTHER" id="PTHR30050:SF4">
    <property type="entry name" value="ATP-BINDING PROTEIN RV3427C IN INSERTION SEQUENCE-RELATED"/>
    <property type="match status" value="1"/>
</dbReference>
<proteinExistence type="predicted"/>
<dbReference type="GO" id="GO:0006260">
    <property type="term" value="P:DNA replication"/>
    <property type="evidence" value="ECO:0007669"/>
    <property type="project" value="TreeGrafter"/>
</dbReference>
<evidence type="ECO:0000313" key="4">
    <source>
        <dbReference type="Proteomes" id="UP000028401"/>
    </source>
</evidence>
<dbReference type="EMBL" id="AZSI01000049">
    <property type="protein sequence ID" value="KEY62227.1"/>
    <property type="molecule type" value="Genomic_DNA"/>
</dbReference>
<evidence type="ECO:0000259" key="1">
    <source>
        <dbReference type="Pfam" id="PF01695"/>
    </source>
</evidence>
<feature type="domain" description="IstB-like ATP-binding" evidence="1">
    <location>
        <begin position="105"/>
        <end position="259"/>
    </location>
</feature>
<reference evidence="3 4" key="1">
    <citation type="submission" date="2014-06" db="EMBL/GenBank/DDBJ databases">
        <title>Draft genome sequence of the putrescine producing strain Lactococcus lactis subsp cremoris GE214.</title>
        <authorList>
            <person name="Ladero V."/>
            <person name="Linares D.M."/>
            <person name="del Rio B."/>
            <person name="Mayo B."/>
            <person name="Martin M.C."/>
            <person name="Fernandez M."/>
            <person name="Alvarez M.A."/>
        </authorList>
    </citation>
    <scope>NUCLEOTIDE SEQUENCE [LARGE SCALE GENOMIC DNA]</scope>
    <source>
        <strain evidence="3 4">GE214</strain>
    </source>
</reference>
<evidence type="ECO:0000259" key="2">
    <source>
        <dbReference type="Pfam" id="PF07319"/>
    </source>
</evidence>
<name>A0A084AA98_LACLC</name>
<dbReference type="SUPFAM" id="SSF52540">
    <property type="entry name" value="P-loop containing nucleoside triphosphate hydrolases"/>
    <property type="match status" value="1"/>
</dbReference>
<dbReference type="InterPro" id="IPR027417">
    <property type="entry name" value="P-loop_NTPase"/>
</dbReference>
<dbReference type="InterPro" id="IPR002611">
    <property type="entry name" value="IstB_ATP-bd"/>
</dbReference>
<dbReference type="Pfam" id="PF01695">
    <property type="entry name" value="IstB_IS21"/>
    <property type="match status" value="1"/>
</dbReference>
<protein>
    <submittedName>
        <fullName evidence="3">Putative phage related protein</fullName>
    </submittedName>
</protein>
<comment type="caution">
    <text evidence="3">The sequence shown here is derived from an EMBL/GenBank/DDBJ whole genome shotgun (WGS) entry which is preliminary data.</text>
</comment>
<sequence>MESIGDVIGKFVDMNKFNAMTDKVITRPEIEKFISDNKMTSDEVSKSYSKFYEYLKEKNKFDNNEKTALSGHEPFLIMNCGYADVVYRETEEVIKRRKKAEFVKRLNRNSIVRDMTIKKASFENFNAVTDEEKRALAFAKEVSEYYYTGGEGNTVVSGPAGTGKSHLAMSILKDCLQHTDLTVIFASWSEVLHLIKDSFDNKDSFYSTEYFMEVFRNTDLLVIDDIGSEKITEWSMSLLTEVLDARTKTIITTNLKSDEIRKKYHNRTYSRLFRGIGKKAFNFENIKDKRVSQLPF</sequence>
<dbReference type="Pfam" id="PF07319">
    <property type="entry name" value="DnaI_N"/>
    <property type="match status" value="1"/>
</dbReference>
<gene>
    <name evidence="3" type="ORF">U725_01625</name>
</gene>
<dbReference type="InterPro" id="IPR009928">
    <property type="entry name" value="DnaI_N"/>
</dbReference>